<evidence type="ECO:0000313" key="6">
    <source>
        <dbReference type="EMBL" id="KAK2169546.1"/>
    </source>
</evidence>
<dbReference type="InterPro" id="IPR011545">
    <property type="entry name" value="DEAD/DEAH_box_helicase_dom"/>
</dbReference>
<evidence type="ECO:0000256" key="3">
    <source>
        <dbReference type="ARBA" id="ARBA00022806"/>
    </source>
</evidence>
<evidence type="ECO:0000313" key="7">
    <source>
        <dbReference type="Proteomes" id="UP001208570"/>
    </source>
</evidence>
<dbReference type="GO" id="GO:0016787">
    <property type="term" value="F:hydrolase activity"/>
    <property type="evidence" value="ECO:0007669"/>
    <property type="project" value="UniProtKB-KW"/>
</dbReference>
<feature type="domain" description="DEAD/DEAH-box helicase" evidence="5">
    <location>
        <begin position="50"/>
        <end position="101"/>
    </location>
</feature>
<evidence type="ECO:0000256" key="2">
    <source>
        <dbReference type="ARBA" id="ARBA00022801"/>
    </source>
</evidence>
<reference evidence="6" key="1">
    <citation type="journal article" date="2023" name="Mol. Biol. Evol.">
        <title>Third-Generation Sequencing Reveals the Adaptive Role of the Epigenome in Three Deep-Sea Polychaetes.</title>
        <authorList>
            <person name="Perez M."/>
            <person name="Aroh O."/>
            <person name="Sun Y."/>
            <person name="Lan Y."/>
            <person name="Juniper S.K."/>
            <person name="Young C.R."/>
            <person name="Angers B."/>
            <person name="Qian P.Y."/>
        </authorList>
    </citation>
    <scope>NUCLEOTIDE SEQUENCE</scope>
    <source>
        <strain evidence="6">P08H-3</strain>
    </source>
</reference>
<keyword evidence="2" id="KW-0378">Hydrolase</keyword>
<dbReference type="PANTHER" id="PTHR47961:SF6">
    <property type="entry name" value="DNA-DIRECTED DNA POLYMERASE"/>
    <property type="match status" value="1"/>
</dbReference>
<gene>
    <name evidence="6" type="ORF">LSH36_9g16020</name>
</gene>
<dbReference type="InterPro" id="IPR050474">
    <property type="entry name" value="Hel308_SKI2-like"/>
</dbReference>
<dbReference type="Proteomes" id="UP001208570">
    <property type="component" value="Unassembled WGS sequence"/>
</dbReference>
<comment type="caution">
    <text evidence="6">The sequence shown here is derived from an EMBL/GenBank/DDBJ whole genome shotgun (WGS) entry which is preliminary data.</text>
</comment>
<dbReference type="InterPro" id="IPR027417">
    <property type="entry name" value="P-loop_NTPase"/>
</dbReference>
<keyword evidence="1" id="KW-0547">Nucleotide-binding</keyword>
<dbReference type="SUPFAM" id="SSF52540">
    <property type="entry name" value="P-loop containing nucleoside triphosphate hydrolases"/>
    <property type="match status" value="1"/>
</dbReference>
<dbReference type="AlphaFoldDB" id="A0AAD9KDX4"/>
<proteinExistence type="predicted"/>
<dbReference type="GO" id="GO:0004386">
    <property type="term" value="F:helicase activity"/>
    <property type="evidence" value="ECO:0007669"/>
    <property type="project" value="UniProtKB-KW"/>
</dbReference>
<evidence type="ECO:0000259" key="5">
    <source>
        <dbReference type="Pfam" id="PF00270"/>
    </source>
</evidence>
<organism evidence="6 7">
    <name type="scientific">Paralvinella palmiformis</name>
    <dbReference type="NCBI Taxonomy" id="53620"/>
    <lineage>
        <taxon>Eukaryota</taxon>
        <taxon>Metazoa</taxon>
        <taxon>Spiralia</taxon>
        <taxon>Lophotrochozoa</taxon>
        <taxon>Annelida</taxon>
        <taxon>Polychaeta</taxon>
        <taxon>Sedentaria</taxon>
        <taxon>Canalipalpata</taxon>
        <taxon>Terebellida</taxon>
        <taxon>Terebelliformia</taxon>
        <taxon>Alvinellidae</taxon>
        <taxon>Paralvinella</taxon>
    </lineage>
</organism>
<dbReference type="PANTHER" id="PTHR47961">
    <property type="entry name" value="DNA POLYMERASE THETA, PUTATIVE (AFU_ORTHOLOGUE AFUA_1G05260)-RELATED"/>
    <property type="match status" value="1"/>
</dbReference>
<accession>A0AAD9KDX4</accession>
<dbReference type="Gene3D" id="3.40.50.300">
    <property type="entry name" value="P-loop containing nucleotide triphosphate hydrolases"/>
    <property type="match status" value="1"/>
</dbReference>
<keyword evidence="3" id="KW-0347">Helicase</keyword>
<dbReference type="GO" id="GO:0005524">
    <property type="term" value="F:ATP binding"/>
    <property type="evidence" value="ECO:0007669"/>
    <property type="project" value="UniProtKB-KW"/>
</dbReference>
<dbReference type="EMBL" id="JAODUP010000009">
    <property type="protein sequence ID" value="KAK2169546.1"/>
    <property type="molecule type" value="Genomic_DNA"/>
</dbReference>
<evidence type="ECO:0000256" key="4">
    <source>
        <dbReference type="ARBA" id="ARBA00022840"/>
    </source>
</evidence>
<keyword evidence="7" id="KW-1185">Reference proteome</keyword>
<dbReference type="GO" id="GO:0003676">
    <property type="term" value="F:nucleic acid binding"/>
    <property type="evidence" value="ECO:0007669"/>
    <property type="project" value="InterPro"/>
</dbReference>
<protein>
    <recommendedName>
        <fullName evidence="5">DEAD/DEAH-box helicase domain-containing protein</fullName>
    </recommendedName>
</protein>
<keyword evidence="4" id="KW-0067">ATP-binding</keyword>
<sequence>MALRGRSLAYVLVSLIRRRSNYILYQVFLTPGPPKSNQENSEVFISNTKANIKDGGNLVYSAPTSAGKTLVAELLILKRILETKKKAIFILPFVSVAREKMFYFQVRRQA</sequence>
<name>A0AAD9KDX4_9ANNE</name>
<dbReference type="Pfam" id="PF00270">
    <property type="entry name" value="DEAD"/>
    <property type="match status" value="1"/>
</dbReference>
<evidence type="ECO:0000256" key="1">
    <source>
        <dbReference type="ARBA" id="ARBA00022741"/>
    </source>
</evidence>